<name>A0A7C2Z018_9CREN</name>
<organism evidence="1">
    <name type="scientific">Fervidicoccus fontis</name>
    <dbReference type="NCBI Taxonomy" id="683846"/>
    <lineage>
        <taxon>Archaea</taxon>
        <taxon>Thermoproteota</taxon>
        <taxon>Thermoprotei</taxon>
        <taxon>Fervidicoccales</taxon>
        <taxon>Fervidicoccaceae</taxon>
        <taxon>Fervidicoccus</taxon>
    </lineage>
</organism>
<dbReference type="Proteomes" id="UP000885664">
    <property type="component" value="Unassembled WGS sequence"/>
</dbReference>
<proteinExistence type="predicted"/>
<accession>A0A7C2Z018</accession>
<dbReference type="Gene3D" id="3.30.450.20">
    <property type="entry name" value="PAS domain"/>
    <property type="match status" value="1"/>
</dbReference>
<reference evidence="1" key="1">
    <citation type="journal article" date="2020" name="mSystems">
        <title>Genome- and Community-Level Interaction Insights into Carbon Utilization and Element Cycling Functions of Hydrothermarchaeota in Hydrothermal Sediment.</title>
        <authorList>
            <person name="Zhou Z."/>
            <person name="Liu Y."/>
            <person name="Xu W."/>
            <person name="Pan J."/>
            <person name="Luo Z.H."/>
            <person name="Li M."/>
        </authorList>
    </citation>
    <scope>NUCLEOTIDE SEQUENCE [LARGE SCALE GENOMIC DNA]</scope>
    <source>
        <strain evidence="1">SpSt-1259</strain>
    </source>
</reference>
<gene>
    <name evidence="1" type="ORF">ENO36_04495</name>
</gene>
<comment type="caution">
    <text evidence="1">The sequence shown here is derived from an EMBL/GenBank/DDBJ whole genome shotgun (WGS) entry which is preliminary data.</text>
</comment>
<protein>
    <recommendedName>
        <fullName evidence="2">DUF438 domain-containing protein</fullName>
    </recommendedName>
</protein>
<evidence type="ECO:0008006" key="2">
    <source>
        <dbReference type="Google" id="ProtNLM"/>
    </source>
</evidence>
<dbReference type="AlphaFoldDB" id="A0A7C2Z018"/>
<evidence type="ECO:0000313" key="1">
    <source>
        <dbReference type="EMBL" id="HEU98093.1"/>
    </source>
</evidence>
<sequence length="64" mass="7229">MNLLKEGKADFREFWTRSGDRIIRVLVAGIKGKNGEYIGTLEIVEDLTDILKDPEGILKKIVVL</sequence>
<dbReference type="EMBL" id="DSFE01000094">
    <property type="protein sequence ID" value="HEU98093.1"/>
    <property type="molecule type" value="Genomic_DNA"/>
</dbReference>